<accession>A0A222GCH3</accession>
<protein>
    <submittedName>
        <fullName evidence="1">Histidine phosphatase family protein</fullName>
    </submittedName>
</protein>
<sequence>MSAIYLIRHGQASFGKADYDQLSEKGNSQSQLLGKFWQALPAPDKIFLGDLLRHEQTLENFIEGYQGAKPSTVLHSGFNEFNHVDMLSSYDAQWKNFALMASKTSQQPDANRLFQKEFSLALKRWVSGKYDNDYIESWSQFKKRCITALQNVVNQELILKKSVNNIKPTQNICIFTSGGAISVIIQHILGLTDENTLAVLQQLRNTGVTKLFFSKNKLTVDYLNNYAHLTQAGADWVTFK</sequence>
<dbReference type="InterPro" id="IPR029033">
    <property type="entry name" value="His_PPase_superfam"/>
</dbReference>
<dbReference type="PANTHER" id="PTHR48100:SF1">
    <property type="entry name" value="HISTIDINE PHOSPHATASE FAMILY PROTEIN-RELATED"/>
    <property type="match status" value="1"/>
</dbReference>
<evidence type="ECO:0000313" key="1">
    <source>
        <dbReference type="EMBL" id="ASP49491.1"/>
    </source>
</evidence>
<dbReference type="PANTHER" id="PTHR48100">
    <property type="entry name" value="BROAD-SPECIFICITY PHOSPHATASE YOR283W-RELATED"/>
    <property type="match status" value="1"/>
</dbReference>
<dbReference type="AlphaFoldDB" id="A0A222GCH3"/>
<reference evidence="1 2" key="1">
    <citation type="submission" date="2017-08" db="EMBL/GenBank/DDBJ databases">
        <title>Complete genome of Colwellia sp. NB097-1, a psychrophile bacterium ioslated from Bering Sea.</title>
        <authorList>
            <person name="Chen X."/>
        </authorList>
    </citation>
    <scope>NUCLEOTIDE SEQUENCE [LARGE SCALE GENOMIC DNA]</scope>
    <source>
        <strain evidence="1 2">NB097-1</strain>
    </source>
</reference>
<dbReference type="InterPro" id="IPR050275">
    <property type="entry name" value="PGM_Phosphatase"/>
</dbReference>
<keyword evidence="2" id="KW-1185">Reference proteome</keyword>
<name>A0A222GCH3_9GAMM</name>
<dbReference type="Gene3D" id="3.40.50.1240">
    <property type="entry name" value="Phosphoglycerate mutase-like"/>
    <property type="match status" value="1"/>
</dbReference>
<dbReference type="Pfam" id="PF00300">
    <property type="entry name" value="His_Phos_1"/>
    <property type="match status" value="2"/>
</dbReference>
<dbReference type="SMART" id="SM00855">
    <property type="entry name" value="PGAM"/>
    <property type="match status" value="1"/>
</dbReference>
<dbReference type="OrthoDB" id="280692at2"/>
<dbReference type="SUPFAM" id="SSF53254">
    <property type="entry name" value="Phosphoglycerate mutase-like"/>
    <property type="match status" value="1"/>
</dbReference>
<dbReference type="Proteomes" id="UP000202259">
    <property type="component" value="Chromosome"/>
</dbReference>
<dbReference type="InterPro" id="IPR013078">
    <property type="entry name" value="His_Pase_superF_clade-1"/>
</dbReference>
<dbReference type="GO" id="GO:0016791">
    <property type="term" value="F:phosphatase activity"/>
    <property type="evidence" value="ECO:0007669"/>
    <property type="project" value="TreeGrafter"/>
</dbReference>
<gene>
    <name evidence="1" type="ORF">B5D82_17965</name>
</gene>
<dbReference type="CDD" id="cd07067">
    <property type="entry name" value="HP_PGM_like"/>
    <property type="match status" value="1"/>
</dbReference>
<dbReference type="EMBL" id="CP020465">
    <property type="protein sequence ID" value="ASP49491.1"/>
    <property type="molecule type" value="Genomic_DNA"/>
</dbReference>
<organism evidence="1 2">
    <name type="scientific">Cognaticolwellia beringensis</name>
    <dbReference type="NCBI Taxonomy" id="1967665"/>
    <lineage>
        <taxon>Bacteria</taxon>
        <taxon>Pseudomonadati</taxon>
        <taxon>Pseudomonadota</taxon>
        <taxon>Gammaproteobacteria</taxon>
        <taxon>Alteromonadales</taxon>
        <taxon>Colwelliaceae</taxon>
        <taxon>Cognaticolwellia</taxon>
    </lineage>
</organism>
<dbReference type="RefSeq" id="WP_081153593.1">
    <property type="nucleotide sequence ID" value="NZ_CP020465.1"/>
</dbReference>
<dbReference type="KEGG" id="cber:B5D82_17965"/>
<evidence type="ECO:0000313" key="2">
    <source>
        <dbReference type="Proteomes" id="UP000202259"/>
    </source>
</evidence>
<proteinExistence type="predicted"/>
<dbReference type="GO" id="GO:0005737">
    <property type="term" value="C:cytoplasm"/>
    <property type="evidence" value="ECO:0007669"/>
    <property type="project" value="TreeGrafter"/>
</dbReference>